<reference evidence="1" key="1">
    <citation type="submission" date="2014-05" db="EMBL/GenBank/DDBJ databases">
        <title>The transcriptome of the halophilic microalga Tetraselmis sp. GSL018 isolated from the Great Salt Lake, Utah.</title>
        <authorList>
            <person name="Jinkerson R.E."/>
            <person name="D'Adamo S."/>
            <person name="Posewitz M.C."/>
        </authorList>
    </citation>
    <scope>NUCLEOTIDE SEQUENCE</scope>
    <source>
        <strain evidence="1">GSL018</strain>
    </source>
</reference>
<feature type="non-terminal residue" evidence="1">
    <location>
        <position position="46"/>
    </location>
</feature>
<organism evidence="1">
    <name type="scientific">Tetraselmis sp. GSL018</name>
    <dbReference type="NCBI Taxonomy" id="582737"/>
    <lineage>
        <taxon>Eukaryota</taxon>
        <taxon>Viridiplantae</taxon>
        <taxon>Chlorophyta</taxon>
        <taxon>core chlorophytes</taxon>
        <taxon>Chlorodendrophyceae</taxon>
        <taxon>Chlorodendrales</taxon>
        <taxon>Chlorodendraceae</taxon>
        <taxon>Tetraselmis</taxon>
    </lineage>
</organism>
<protein>
    <submittedName>
        <fullName evidence="1">Uncharacterized protein</fullName>
    </submittedName>
</protein>
<accession>A0A061S656</accession>
<dbReference type="AlphaFoldDB" id="A0A061S656"/>
<sequence length="46" mass="5155">MRAARRVHNTSCPLISPVQMLLRKAQERWALRVALPGTPHFGDASD</sequence>
<dbReference type="EMBL" id="GBEZ01005591">
    <property type="protein sequence ID" value="JAC79733.1"/>
    <property type="molecule type" value="Transcribed_RNA"/>
</dbReference>
<proteinExistence type="predicted"/>
<gene>
    <name evidence="1" type="ORF">TSPGSL018_11958</name>
</gene>
<evidence type="ECO:0000313" key="1">
    <source>
        <dbReference type="EMBL" id="JAC79733.1"/>
    </source>
</evidence>
<name>A0A061S656_9CHLO</name>